<dbReference type="STRING" id="765177.Desmu_0775"/>
<protein>
    <submittedName>
        <fullName evidence="1">Putative transcriptional regulator, CopG family</fullName>
    </submittedName>
</protein>
<gene>
    <name evidence="1" type="ordered locus">Desmu_0775</name>
</gene>
<dbReference type="HOGENOM" id="CLU_113319_3_0_2"/>
<dbReference type="AlphaFoldDB" id="E8R9A4"/>
<organism evidence="1 2">
    <name type="scientific">Desulfurococcus mucosus (strain ATCC 35584 / DSM 2162 / JCM 9187 / O7/1)</name>
    <dbReference type="NCBI Taxonomy" id="765177"/>
    <lineage>
        <taxon>Archaea</taxon>
        <taxon>Thermoproteota</taxon>
        <taxon>Thermoprotei</taxon>
        <taxon>Desulfurococcales</taxon>
        <taxon>Desulfurococcaceae</taxon>
        <taxon>Desulfurococcus</taxon>
    </lineage>
</organism>
<dbReference type="KEGG" id="dmu:Desmu_0775"/>
<dbReference type="OrthoDB" id="25654at2157"/>
<proteinExistence type="predicted"/>
<dbReference type="Proteomes" id="UP000001068">
    <property type="component" value="Chromosome"/>
</dbReference>
<dbReference type="Gene3D" id="1.10.1220.10">
    <property type="entry name" value="Met repressor-like"/>
    <property type="match status" value="1"/>
</dbReference>
<reference evidence="2" key="1">
    <citation type="submission" date="2010-11" db="EMBL/GenBank/DDBJ databases">
        <title>The complete genome of Desulfurococcus mucosus DSM 2162.</title>
        <authorList>
            <consortium name="US DOE Joint Genome Institute (JGI-PGF)"/>
            <person name="Lucas S."/>
            <person name="Copeland A."/>
            <person name="Lapidus A."/>
            <person name="Bruce D."/>
            <person name="Goodwin L."/>
            <person name="Pitluck S."/>
            <person name="Kyrpides N."/>
            <person name="Mavromatis K."/>
            <person name="Pagani I."/>
            <person name="Ivanova N."/>
            <person name="Ovchinnikova G."/>
            <person name="Chertkov O."/>
            <person name="Held B."/>
            <person name="Brettin T."/>
            <person name="Detter J.C."/>
            <person name="Tapia R."/>
            <person name="Han C."/>
            <person name="Land M."/>
            <person name="Hauser L."/>
            <person name="Markowitz V."/>
            <person name="Cheng J.-F."/>
            <person name="Hugenholtz P."/>
            <person name="Woyke T."/>
            <person name="Wu D."/>
            <person name="Wirth R."/>
            <person name="Bilek Y."/>
            <person name="Hader T."/>
            <person name="Klenk H.-P."/>
            <person name="Eisen J.A."/>
        </authorList>
    </citation>
    <scope>NUCLEOTIDE SEQUENCE [LARGE SCALE GENOMIC DNA]</scope>
    <source>
        <strain evidence="2">ATCC 35584 / DSM 2162 / JCM 9187 / O7/1</strain>
    </source>
</reference>
<dbReference type="InterPro" id="IPR050192">
    <property type="entry name" value="CopG/NikR_regulator"/>
</dbReference>
<dbReference type="PANTHER" id="PTHR34719">
    <property type="entry name" value="NICKEL-RESPONSIVE REGULATOR"/>
    <property type="match status" value="1"/>
</dbReference>
<name>E8R9A4_DESM0</name>
<reference evidence="1 2" key="2">
    <citation type="journal article" date="2011" name="Stand. Genomic Sci.">
        <title>Complete genome sequence of Desulfurococcus mucosus type strain (O7/1).</title>
        <authorList>
            <person name="Wirth R."/>
            <person name="Chertkov O."/>
            <person name="Held B."/>
            <person name="Lapidus A."/>
            <person name="Nolan M."/>
            <person name="Lucas S."/>
            <person name="Hammon N."/>
            <person name="Deshpande S."/>
            <person name="Cheng J.F."/>
            <person name="Tapia R."/>
            <person name="Han C."/>
            <person name="Goodwin L."/>
            <person name="Pitluck S."/>
            <person name="Liolios K."/>
            <person name="Ioanna P."/>
            <person name="Ivanova N."/>
            <person name="Mavromatis K."/>
            <person name="Mikhailova N."/>
            <person name="Pati A."/>
            <person name="Chen A."/>
            <person name="Palaniappan K."/>
            <person name="Land M."/>
            <person name="Hauser L."/>
            <person name="Chang Y.J."/>
            <person name="Jeffries C.D."/>
            <person name="Bilek Y."/>
            <person name="Hader T."/>
            <person name="Rohde M."/>
            <person name="Spring S."/>
            <person name="Sikorski J."/>
            <person name="Goker M."/>
            <person name="Woyke T."/>
            <person name="Bristow J."/>
            <person name="Eisen J.A."/>
            <person name="Markowitz V."/>
            <person name="Hugenholtz P."/>
            <person name="Kyrpides N.C."/>
            <person name="Klenk H.P."/>
        </authorList>
    </citation>
    <scope>NUCLEOTIDE SEQUENCE [LARGE SCALE GENOMIC DNA]</scope>
    <source>
        <strain evidence="2">ATCC 35584 / DSM 2162 / JCM 9187 / O7/1</strain>
    </source>
</reference>
<accession>E8R9A4</accession>
<dbReference type="eggNOG" id="arCOG01008">
    <property type="taxonomic scope" value="Archaea"/>
</dbReference>
<dbReference type="GO" id="GO:0006355">
    <property type="term" value="P:regulation of DNA-templated transcription"/>
    <property type="evidence" value="ECO:0007669"/>
    <property type="project" value="InterPro"/>
</dbReference>
<dbReference type="SUPFAM" id="SSF47598">
    <property type="entry name" value="Ribbon-helix-helix"/>
    <property type="match status" value="1"/>
</dbReference>
<dbReference type="PANTHER" id="PTHR34719:SF2">
    <property type="entry name" value="NICKEL-RESPONSIVE REGULATOR"/>
    <property type="match status" value="1"/>
</dbReference>
<dbReference type="GO" id="GO:0003677">
    <property type="term" value="F:DNA binding"/>
    <property type="evidence" value="ECO:0007669"/>
    <property type="project" value="TreeGrafter"/>
</dbReference>
<dbReference type="GeneID" id="10153471"/>
<dbReference type="InterPro" id="IPR010985">
    <property type="entry name" value="Ribbon_hlx_hlx"/>
</dbReference>
<evidence type="ECO:0000313" key="2">
    <source>
        <dbReference type="Proteomes" id="UP000001068"/>
    </source>
</evidence>
<dbReference type="InterPro" id="IPR013321">
    <property type="entry name" value="Arc_rbn_hlx_hlx"/>
</dbReference>
<dbReference type="EMBL" id="CP002363">
    <property type="protein sequence ID" value="ADV65080.1"/>
    <property type="molecule type" value="Genomic_DNA"/>
</dbReference>
<sequence length="133" mass="15012">MSRHVKRRFGISIPSNIAERLDNLAELLHCDRSTIVSNALNEYIHENLHGEKEHECRGVIVAYTSASPPPNLFSKYTDVVSAYSLYKVRDGFIMVLVVEGSSRLINELRTRISSHASVQRYMPLDTSYSQGEG</sequence>
<keyword evidence="2" id="KW-1185">Reference proteome</keyword>
<dbReference type="RefSeq" id="WP_013562302.1">
    <property type="nucleotide sequence ID" value="NC_014961.1"/>
</dbReference>
<evidence type="ECO:0000313" key="1">
    <source>
        <dbReference type="EMBL" id="ADV65080.1"/>
    </source>
</evidence>